<feature type="region of interest" description="Disordered" evidence="3">
    <location>
        <begin position="205"/>
        <end position="224"/>
    </location>
</feature>
<name>U3A5S8_9EURY</name>
<evidence type="ECO:0000256" key="2">
    <source>
        <dbReference type="ARBA" id="ARBA00023002"/>
    </source>
</evidence>
<dbReference type="eggNOG" id="arCOG00288">
    <property type="taxonomic scope" value="Archaea"/>
</dbReference>
<dbReference type="EMBL" id="BATA01000044">
    <property type="protein sequence ID" value="GAD53014.1"/>
    <property type="molecule type" value="Genomic_DNA"/>
</dbReference>
<dbReference type="PANTHER" id="PTHR43673">
    <property type="entry name" value="NAD(P)H NITROREDUCTASE YDGI-RELATED"/>
    <property type="match status" value="1"/>
</dbReference>
<dbReference type="Proteomes" id="UP000016986">
    <property type="component" value="Unassembled WGS sequence"/>
</dbReference>
<accession>U3A5S8</accession>
<keyword evidence="2" id="KW-0560">Oxidoreductase</keyword>
<dbReference type="SUPFAM" id="SSF55469">
    <property type="entry name" value="FMN-dependent nitroreductase-like"/>
    <property type="match status" value="1"/>
</dbReference>
<comment type="similarity">
    <text evidence="1">Belongs to the nitroreductase family.</text>
</comment>
<comment type="caution">
    <text evidence="5">The sequence shown here is derived from an EMBL/GenBank/DDBJ whole genome shotgun (WGS) entry which is preliminary data.</text>
</comment>
<dbReference type="InterPro" id="IPR029479">
    <property type="entry name" value="Nitroreductase"/>
</dbReference>
<dbReference type="AlphaFoldDB" id="U3A5S8"/>
<sequence length="234" mass="25822">MPSPCTRRAHGRIAHRLPRAEGIYDRDGYAEAMGDTDPARSLREEVAAHRDPDHDVDPLFVNRWSPRAMSGEPLDEADYRPLFEAARWAPSSRNSQPWRFAYAARGDDEWETFVELLNDFNGTWAVDAAVLVVVFSETTDEEGRSLSAHTFDTGAAWQNLALEGARRGLVVHPMGGFDHDAAAAELDAPDDYAVEAMVAIGERAPAESLPEDLRDGEVPSGRTPLDEFVTRGGF</sequence>
<evidence type="ECO:0000313" key="5">
    <source>
        <dbReference type="EMBL" id="GAD53014.1"/>
    </source>
</evidence>
<gene>
    <name evidence="5" type="ORF">MBEHAL_1774</name>
</gene>
<evidence type="ECO:0000313" key="6">
    <source>
        <dbReference type="Proteomes" id="UP000016986"/>
    </source>
</evidence>
<keyword evidence="6" id="KW-1185">Reference proteome</keyword>
<dbReference type="PANTHER" id="PTHR43673:SF10">
    <property type="entry name" value="NADH DEHYDROGENASE_NAD(P)H NITROREDUCTASE XCC3605-RELATED"/>
    <property type="match status" value="1"/>
</dbReference>
<dbReference type="InterPro" id="IPR000415">
    <property type="entry name" value="Nitroreductase-like"/>
</dbReference>
<dbReference type="GO" id="GO:0016491">
    <property type="term" value="F:oxidoreductase activity"/>
    <property type="evidence" value="ECO:0007669"/>
    <property type="project" value="UniProtKB-KW"/>
</dbReference>
<dbReference type="Pfam" id="PF00881">
    <property type="entry name" value="Nitroreductase"/>
    <property type="match status" value="1"/>
</dbReference>
<reference evidence="5 6" key="1">
    <citation type="submission" date="2013-09" db="EMBL/GenBank/DDBJ databases">
        <title>Whole genome sequencing of Halarchaeum acidiphilum strain MH1-52-1.</title>
        <authorList>
            <person name="Shimane Y."/>
            <person name="Minegishi H."/>
            <person name="Nishi S."/>
            <person name="Echigo A."/>
            <person name="Shuto A."/>
            <person name="Konishi M."/>
            <person name="Ito T."/>
            <person name="Ohkuma M."/>
            <person name="Ohta Y."/>
            <person name="Nagano Y."/>
            <person name="Tsubouchi T."/>
            <person name="Mori K."/>
            <person name="Usui K."/>
            <person name="Kamekura M."/>
            <person name="Usami R."/>
            <person name="Takaki Y."/>
            <person name="Hatada Y."/>
        </authorList>
    </citation>
    <scope>NUCLEOTIDE SEQUENCE [LARGE SCALE GENOMIC DNA]</scope>
    <source>
        <strain evidence="5 6">JCM 16109</strain>
    </source>
</reference>
<feature type="domain" description="Nitroreductase" evidence="4">
    <location>
        <begin position="62"/>
        <end position="136"/>
    </location>
</feature>
<proteinExistence type="inferred from homology"/>
<dbReference type="Gene3D" id="3.40.109.10">
    <property type="entry name" value="NADH Oxidase"/>
    <property type="match status" value="1"/>
</dbReference>
<evidence type="ECO:0000256" key="1">
    <source>
        <dbReference type="ARBA" id="ARBA00007118"/>
    </source>
</evidence>
<evidence type="ECO:0000256" key="3">
    <source>
        <dbReference type="SAM" id="MobiDB-lite"/>
    </source>
</evidence>
<dbReference type="CDD" id="cd02138">
    <property type="entry name" value="TdsD-like"/>
    <property type="match status" value="1"/>
</dbReference>
<protein>
    <submittedName>
        <fullName evidence="5">Nitroreductase family protein</fullName>
    </submittedName>
</protein>
<organism evidence="5 6">
    <name type="scientific">Halarchaeum acidiphilum MH1-52-1</name>
    <dbReference type="NCBI Taxonomy" id="1261545"/>
    <lineage>
        <taxon>Archaea</taxon>
        <taxon>Methanobacteriati</taxon>
        <taxon>Methanobacteriota</taxon>
        <taxon>Stenosarchaea group</taxon>
        <taxon>Halobacteria</taxon>
        <taxon>Halobacteriales</taxon>
        <taxon>Halobacteriaceae</taxon>
    </lineage>
</organism>
<evidence type="ECO:0000259" key="4">
    <source>
        <dbReference type="Pfam" id="PF00881"/>
    </source>
</evidence>